<evidence type="ECO:0000313" key="3">
    <source>
        <dbReference type="EMBL" id="MBC5656742.1"/>
    </source>
</evidence>
<evidence type="ECO:0000256" key="1">
    <source>
        <dbReference type="SAM" id="Phobius"/>
    </source>
</evidence>
<comment type="caution">
    <text evidence="3">The sequence shown here is derived from an EMBL/GenBank/DDBJ whole genome shotgun (WGS) entry which is preliminary data.</text>
</comment>
<keyword evidence="4" id="KW-1185">Reference proteome</keyword>
<sequence length="178" mass="20442">MKSIRVIVIGFILAVALVAWPVEYTRNITAGIGFILGAVLVAWLGVRQRKGARKEYEDDVRRYTGTTMMKVVWIEESVDERWEHQEDGSDQLRRETVYLPTYEYAVSGRTYQYASRQALSSKRDLGRQVMGYYDPSKPERITENRPRRPVLAGIGFFVFAAFLLWFGIMTFTGQVAIS</sequence>
<keyword evidence="1" id="KW-0472">Membrane</keyword>
<name>A0AAW3X3D3_9CLOT</name>
<evidence type="ECO:0000259" key="2">
    <source>
        <dbReference type="Pfam" id="PF12158"/>
    </source>
</evidence>
<organism evidence="3 4">
    <name type="scientific">Clostridium segne</name>
    <dbReference type="NCBI Taxonomy" id="2763038"/>
    <lineage>
        <taxon>Bacteria</taxon>
        <taxon>Bacillati</taxon>
        <taxon>Bacillota</taxon>
        <taxon>Clostridia</taxon>
        <taxon>Eubacteriales</taxon>
        <taxon>Clostridiaceae</taxon>
        <taxon>Clostridium</taxon>
    </lineage>
</organism>
<proteinExistence type="predicted"/>
<accession>A0AAW3X3D3</accession>
<dbReference type="InterPro" id="IPR021994">
    <property type="entry name" value="DUF3592"/>
</dbReference>
<dbReference type="EMBL" id="JACOOW010000007">
    <property type="protein sequence ID" value="MBC5656742.1"/>
    <property type="molecule type" value="Genomic_DNA"/>
</dbReference>
<keyword evidence="1" id="KW-0812">Transmembrane</keyword>
<dbReference type="AlphaFoldDB" id="A0AAW3X3D3"/>
<dbReference type="RefSeq" id="WP_118653178.1">
    <property type="nucleotide sequence ID" value="NZ_JACOOW010000007.1"/>
</dbReference>
<protein>
    <recommendedName>
        <fullName evidence="2">DUF3592 domain-containing protein</fullName>
    </recommendedName>
</protein>
<keyword evidence="1" id="KW-1133">Transmembrane helix</keyword>
<feature type="transmembrane region" description="Helical" evidence="1">
    <location>
        <begin position="150"/>
        <end position="177"/>
    </location>
</feature>
<gene>
    <name evidence="3" type="ORF">H8S19_06635</name>
</gene>
<reference evidence="3 4" key="1">
    <citation type="submission" date="2020-08" db="EMBL/GenBank/DDBJ databases">
        <title>Genome public.</title>
        <authorList>
            <person name="Liu C."/>
            <person name="Sun Q."/>
        </authorList>
    </citation>
    <scope>NUCLEOTIDE SEQUENCE [LARGE SCALE GENOMIC DNA]</scope>
    <source>
        <strain evidence="3 4">BX14</strain>
    </source>
</reference>
<evidence type="ECO:0000313" key="4">
    <source>
        <dbReference type="Proteomes" id="UP000653904"/>
    </source>
</evidence>
<feature type="transmembrane region" description="Helical" evidence="1">
    <location>
        <begin position="5"/>
        <end position="22"/>
    </location>
</feature>
<feature type="domain" description="DUF3592" evidence="2">
    <location>
        <begin position="84"/>
        <end position="140"/>
    </location>
</feature>
<dbReference type="Pfam" id="PF12158">
    <property type="entry name" value="DUF3592"/>
    <property type="match status" value="1"/>
</dbReference>
<dbReference type="Proteomes" id="UP000653904">
    <property type="component" value="Unassembled WGS sequence"/>
</dbReference>
<feature type="transmembrane region" description="Helical" evidence="1">
    <location>
        <begin position="28"/>
        <end position="46"/>
    </location>
</feature>